<evidence type="ECO:0000313" key="5">
    <source>
        <dbReference type="Proteomes" id="UP000315353"/>
    </source>
</evidence>
<name>A0AB73B4P5_CORFL</name>
<evidence type="ECO:0000256" key="1">
    <source>
        <dbReference type="ARBA" id="ARBA00010646"/>
    </source>
</evidence>
<keyword evidence="3" id="KW-0326">Glycosidase</keyword>
<dbReference type="InterPro" id="IPR002053">
    <property type="entry name" value="Glyco_hydro_25"/>
</dbReference>
<proteinExistence type="inferred from homology"/>
<keyword evidence="2" id="KW-0378">Hydrolase</keyword>
<dbReference type="GO" id="GO:0009253">
    <property type="term" value="P:peptidoglycan catabolic process"/>
    <property type="evidence" value="ECO:0007669"/>
    <property type="project" value="InterPro"/>
</dbReference>
<evidence type="ECO:0000313" key="4">
    <source>
        <dbReference type="EMBL" id="GEB96588.1"/>
    </source>
</evidence>
<comment type="similarity">
    <text evidence="1">Belongs to the glycosyl hydrolase 25 family.</text>
</comment>
<dbReference type="GO" id="GO:0016052">
    <property type="term" value="P:carbohydrate catabolic process"/>
    <property type="evidence" value="ECO:0007669"/>
    <property type="project" value="TreeGrafter"/>
</dbReference>
<dbReference type="Pfam" id="PF01183">
    <property type="entry name" value="Glyco_hydro_25"/>
    <property type="match status" value="1"/>
</dbReference>
<accession>A0AB73B4P5</accession>
<sequence>MASHQHPGGAPINWGNAKGDGQSFAFVKATEGTDYVNDYFVQDTLGAAAAGLKVGAYHYARPKMSAKTQAAHFASQLALVPGQTLPPVLDIEVAEGKSAAQLESWIQEFTSELKRLSGRTPMIYTYKFFWQGEMNNSQKFSDMPLWLAAYQAQAPGPVGAWDQLSFWQRTGSGRVNGVAGDVDLNLFNGTQAQLNSFSGGNNVNLGAVLTELVDADLPDLSSDSTPLIAAILALAAGIIAGPQLIETAEDSGLPADSAQKFAAFIEALQNAGALPTSELTDMAAGDYTVGDLTILLDNAAHISDIGPKEIDAAANAARGTGVEVPEFDANAVAGILNRVMRENQ</sequence>
<evidence type="ECO:0008006" key="6">
    <source>
        <dbReference type="Google" id="ProtNLM"/>
    </source>
</evidence>
<reference evidence="4 5" key="1">
    <citation type="submission" date="2019-06" db="EMBL/GenBank/DDBJ databases">
        <title>Whole genome shotgun sequence of Corynebacterium flavescens NBRC 14136.</title>
        <authorList>
            <person name="Hosoyama A."/>
            <person name="Uohara A."/>
            <person name="Ohji S."/>
            <person name="Ichikawa N."/>
        </authorList>
    </citation>
    <scope>NUCLEOTIDE SEQUENCE [LARGE SCALE GENOMIC DNA]</scope>
    <source>
        <strain evidence="4 5">NBRC 14136</strain>
    </source>
</reference>
<dbReference type="PROSITE" id="PS51904">
    <property type="entry name" value="GLYCOSYL_HYDROL_F25_2"/>
    <property type="match status" value="1"/>
</dbReference>
<dbReference type="Gene3D" id="3.20.20.80">
    <property type="entry name" value="Glycosidases"/>
    <property type="match status" value="1"/>
</dbReference>
<evidence type="ECO:0000256" key="3">
    <source>
        <dbReference type="ARBA" id="ARBA00023295"/>
    </source>
</evidence>
<comment type="caution">
    <text evidence="4">The sequence shown here is derived from an EMBL/GenBank/DDBJ whole genome shotgun (WGS) entry which is preliminary data.</text>
</comment>
<dbReference type="InterPro" id="IPR017853">
    <property type="entry name" value="GH"/>
</dbReference>
<dbReference type="PANTHER" id="PTHR34135:SF2">
    <property type="entry name" value="LYSOZYME"/>
    <property type="match status" value="1"/>
</dbReference>
<dbReference type="CDD" id="cd00599">
    <property type="entry name" value="GH25_muramidase"/>
    <property type="match status" value="1"/>
</dbReference>
<dbReference type="InterPro" id="IPR018077">
    <property type="entry name" value="Glyco_hydro_fam25_subgr"/>
</dbReference>
<dbReference type="PANTHER" id="PTHR34135">
    <property type="entry name" value="LYSOZYME"/>
    <property type="match status" value="1"/>
</dbReference>
<dbReference type="GO" id="GO:0016998">
    <property type="term" value="P:cell wall macromolecule catabolic process"/>
    <property type="evidence" value="ECO:0007669"/>
    <property type="project" value="InterPro"/>
</dbReference>
<dbReference type="GO" id="GO:0003796">
    <property type="term" value="F:lysozyme activity"/>
    <property type="evidence" value="ECO:0007669"/>
    <property type="project" value="InterPro"/>
</dbReference>
<dbReference type="SUPFAM" id="SSF51445">
    <property type="entry name" value="(Trans)glycosidases"/>
    <property type="match status" value="1"/>
</dbReference>
<gene>
    <name evidence="4" type="ORF">CFL01nite_00830</name>
</gene>
<dbReference type="EMBL" id="BJNB01000001">
    <property type="protein sequence ID" value="GEB96588.1"/>
    <property type="molecule type" value="Genomic_DNA"/>
</dbReference>
<organism evidence="4 5">
    <name type="scientific">Corynebacterium flavescens</name>
    <dbReference type="NCBI Taxonomy" id="28028"/>
    <lineage>
        <taxon>Bacteria</taxon>
        <taxon>Bacillati</taxon>
        <taxon>Actinomycetota</taxon>
        <taxon>Actinomycetes</taxon>
        <taxon>Mycobacteriales</taxon>
        <taxon>Corynebacteriaceae</taxon>
        <taxon>Corynebacterium</taxon>
    </lineage>
</organism>
<dbReference type="Proteomes" id="UP000315353">
    <property type="component" value="Unassembled WGS sequence"/>
</dbReference>
<dbReference type="SMART" id="SM00641">
    <property type="entry name" value="Glyco_25"/>
    <property type="match status" value="1"/>
</dbReference>
<protein>
    <recommendedName>
        <fullName evidence="6">Hydrolase</fullName>
    </recommendedName>
</protein>
<dbReference type="AlphaFoldDB" id="A0AB73B4P5"/>
<evidence type="ECO:0000256" key="2">
    <source>
        <dbReference type="ARBA" id="ARBA00022801"/>
    </source>
</evidence>